<reference evidence="1" key="1">
    <citation type="journal article" date="2004" name="Appl. Environ. Microbiol.">
        <title>Long-chain N-acyltyrosine synthases from environmental DNA.</title>
        <authorList>
            <person name="Brady S.F."/>
            <person name="Chao C.J."/>
            <person name="Clardy J."/>
        </authorList>
    </citation>
    <scope>NUCLEOTIDE SEQUENCE</scope>
</reference>
<evidence type="ECO:0000313" key="1">
    <source>
        <dbReference type="EMBL" id="AEQ20550.1"/>
    </source>
</evidence>
<organism evidence="1">
    <name type="scientific">uncultured bacterium CSLC3</name>
    <dbReference type="NCBI Taxonomy" id="1091572"/>
    <lineage>
        <taxon>Bacteria</taxon>
        <taxon>environmental samples</taxon>
    </lineage>
</organism>
<protein>
    <submittedName>
        <fullName evidence="1">Uncharacterized protein</fullName>
    </submittedName>
</protein>
<dbReference type="EMBL" id="JF429414">
    <property type="protein sequence ID" value="AEQ20550.1"/>
    <property type="molecule type" value="Genomic_DNA"/>
</dbReference>
<accession>G4WVU8</accession>
<name>G4WVU8_9BACT</name>
<sequence length="162" mass="18217">MGLHRRFSTASALGDSIDYFLNHILTRSWEPRWRGQNSSLVRDQLVHLDFVTLCCQEKLIMNDDKRLFKHYSIGAPADTQNGGAAGICRPGQASCHPHAVARFDLSAFSTTTRADSTCLRPGRRLRQMNYHRQDGGHEVSEICPRAPLPQCTVIHAAKIAYR</sequence>
<dbReference type="AlphaFoldDB" id="G4WVU8"/>
<proteinExistence type="predicted"/>
<reference evidence="1" key="2">
    <citation type="journal article" date="2011" name="J. Bacteriol.">
        <title>Long-chain N-acyl amino acid synthases are linked to the putative PEP-CTERM/exosortase protein-sorting system in Gram-negative bacteria.</title>
        <authorList>
            <person name="Craig J.W."/>
            <person name="Cherry M.A."/>
            <person name="Brady S.F."/>
        </authorList>
    </citation>
    <scope>NUCLEOTIDE SEQUENCE</scope>
</reference>